<accession>A0ABP8DB35</accession>
<sequence length="47" mass="5101">MDRTAPLLLLNADICAWIATGNDDPRPYVWTKTADQILESIAATALA</sequence>
<reference evidence="2" key="1">
    <citation type="journal article" date="2019" name="Int. J. Syst. Evol. Microbiol.">
        <title>The Global Catalogue of Microorganisms (GCM) 10K type strain sequencing project: providing services to taxonomists for standard genome sequencing and annotation.</title>
        <authorList>
            <consortium name="The Broad Institute Genomics Platform"/>
            <consortium name="The Broad Institute Genome Sequencing Center for Infectious Disease"/>
            <person name="Wu L."/>
            <person name="Ma J."/>
        </authorList>
    </citation>
    <scope>NUCLEOTIDE SEQUENCE [LARGE SCALE GENOMIC DNA]</scope>
    <source>
        <strain evidence="2">JCM 17441</strain>
    </source>
</reference>
<dbReference type="Proteomes" id="UP001500620">
    <property type="component" value="Unassembled WGS sequence"/>
</dbReference>
<protein>
    <recommendedName>
        <fullName evidence="3">Transposase</fullName>
    </recommendedName>
</protein>
<organism evidence="1 2">
    <name type="scientific">Dactylosporangium darangshiense</name>
    <dbReference type="NCBI Taxonomy" id="579108"/>
    <lineage>
        <taxon>Bacteria</taxon>
        <taxon>Bacillati</taxon>
        <taxon>Actinomycetota</taxon>
        <taxon>Actinomycetes</taxon>
        <taxon>Micromonosporales</taxon>
        <taxon>Micromonosporaceae</taxon>
        <taxon>Dactylosporangium</taxon>
    </lineage>
</organism>
<gene>
    <name evidence="1" type="ORF">GCM10022255_045240</name>
</gene>
<comment type="caution">
    <text evidence="1">The sequence shown here is derived from an EMBL/GenBank/DDBJ whole genome shotgun (WGS) entry which is preliminary data.</text>
</comment>
<evidence type="ECO:0000313" key="1">
    <source>
        <dbReference type="EMBL" id="GAA4251677.1"/>
    </source>
</evidence>
<evidence type="ECO:0008006" key="3">
    <source>
        <dbReference type="Google" id="ProtNLM"/>
    </source>
</evidence>
<dbReference type="EMBL" id="BAABAT010000011">
    <property type="protein sequence ID" value="GAA4251677.1"/>
    <property type="molecule type" value="Genomic_DNA"/>
</dbReference>
<proteinExistence type="predicted"/>
<keyword evidence="2" id="KW-1185">Reference proteome</keyword>
<name>A0ABP8DB35_9ACTN</name>
<evidence type="ECO:0000313" key="2">
    <source>
        <dbReference type="Proteomes" id="UP001500620"/>
    </source>
</evidence>